<dbReference type="PANTHER" id="PTHR33178">
    <property type="match status" value="1"/>
</dbReference>
<dbReference type="Gene3D" id="3.30.70.100">
    <property type="match status" value="1"/>
</dbReference>
<proteinExistence type="predicted"/>
<gene>
    <name evidence="3" type="ORF">H5410_062929</name>
</gene>
<name>A0A9J5WBS1_SOLCO</name>
<dbReference type="InterPro" id="IPR011008">
    <property type="entry name" value="Dimeric_a/b-barrel"/>
</dbReference>
<organism evidence="3 4">
    <name type="scientific">Solanum commersonii</name>
    <name type="common">Commerson's wild potato</name>
    <name type="synonym">Commerson's nightshade</name>
    <dbReference type="NCBI Taxonomy" id="4109"/>
    <lineage>
        <taxon>Eukaryota</taxon>
        <taxon>Viridiplantae</taxon>
        <taxon>Streptophyta</taxon>
        <taxon>Embryophyta</taxon>
        <taxon>Tracheophyta</taxon>
        <taxon>Spermatophyta</taxon>
        <taxon>Magnoliopsida</taxon>
        <taxon>eudicotyledons</taxon>
        <taxon>Gunneridae</taxon>
        <taxon>Pentapetalae</taxon>
        <taxon>asterids</taxon>
        <taxon>lamiids</taxon>
        <taxon>Solanales</taxon>
        <taxon>Solanaceae</taxon>
        <taxon>Solanoideae</taxon>
        <taxon>Solaneae</taxon>
        <taxon>Solanum</taxon>
    </lineage>
</organism>
<keyword evidence="4" id="KW-1185">Reference proteome</keyword>
<accession>A0A9J5WBS1</accession>
<dbReference type="SUPFAM" id="SSF54909">
    <property type="entry name" value="Dimeric alpha+beta barrel"/>
    <property type="match status" value="1"/>
</dbReference>
<dbReference type="Pfam" id="PF07876">
    <property type="entry name" value="Dabb"/>
    <property type="match status" value="1"/>
</dbReference>
<dbReference type="OrthoDB" id="1221416at2759"/>
<protein>
    <recommendedName>
        <fullName evidence="2">Stress-response A/B barrel domain-containing protein</fullName>
    </recommendedName>
</protein>
<dbReference type="Proteomes" id="UP000824120">
    <property type="component" value="Chromosome 12"/>
</dbReference>
<dbReference type="InterPro" id="IPR044662">
    <property type="entry name" value="HS1/DABB1-like"/>
</dbReference>
<dbReference type="InterPro" id="IPR013097">
    <property type="entry name" value="Dabb"/>
</dbReference>
<evidence type="ECO:0000256" key="1">
    <source>
        <dbReference type="ARBA" id="ARBA00011738"/>
    </source>
</evidence>
<comment type="subunit">
    <text evidence="1">Homodimer.</text>
</comment>
<dbReference type="AlphaFoldDB" id="A0A9J5WBS1"/>
<reference evidence="3 4" key="1">
    <citation type="submission" date="2020-09" db="EMBL/GenBank/DDBJ databases">
        <title>De no assembly of potato wild relative species, Solanum commersonii.</title>
        <authorList>
            <person name="Cho K."/>
        </authorList>
    </citation>
    <scope>NUCLEOTIDE SEQUENCE [LARGE SCALE GENOMIC DNA]</scope>
    <source>
        <strain evidence="3">LZ3.2</strain>
        <tissue evidence="3">Leaf</tissue>
    </source>
</reference>
<dbReference type="PROSITE" id="PS51502">
    <property type="entry name" value="S_R_A_B_BARREL"/>
    <property type="match status" value="1"/>
</dbReference>
<evidence type="ECO:0000313" key="4">
    <source>
        <dbReference type="Proteomes" id="UP000824120"/>
    </source>
</evidence>
<dbReference type="EMBL" id="JACXVP010000012">
    <property type="protein sequence ID" value="KAG5573163.1"/>
    <property type="molecule type" value="Genomic_DNA"/>
</dbReference>
<evidence type="ECO:0000259" key="2">
    <source>
        <dbReference type="PROSITE" id="PS51502"/>
    </source>
</evidence>
<feature type="domain" description="Stress-response A/B barrel" evidence="2">
    <location>
        <begin position="16"/>
        <end position="110"/>
    </location>
</feature>
<evidence type="ECO:0000313" key="3">
    <source>
        <dbReference type="EMBL" id="KAG5573163.1"/>
    </source>
</evidence>
<comment type="caution">
    <text evidence="3">The sequence shown here is derived from an EMBL/GenBank/DDBJ whole genome shotgun (WGS) entry which is preliminary data.</text>
</comment>
<dbReference type="PANTHER" id="PTHR33178:SF5">
    <property type="entry name" value="EXPRESSED PROTEIN"/>
    <property type="match status" value="1"/>
</dbReference>
<sequence>MRYLIVFGWQEFNYGVELVLLIAFGKSSLDGPAEDALLALSKLTMDFPSLIVQATIGSNFNISSAEYTHGVVIRFRSTEAFQMFMNSSEYNNMWRSKFRPIVHKHLSVHFSIDPVGTELM</sequence>